<reference evidence="2 3" key="1">
    <citation type="submission" date="2018-12" db="EMBL/GenBank/DDBJ databases">
        <title>Complete genome sequence of Streptomyces ficellus NRRL8067, the producer of ficellomycin, feldamycin and nojirimycin.</title>
        <authorList>
            <person name="Zhang H."/>
            <person name="Yue R."/>
            <person name="Liu Y."/>
            <person name="Li M."/>
            <person name="Mu H."/>
            <person name="Zhang J."/>
        </authorList>
    </citation>
    <scope>NUCLEOTIDE SEQUENCE [LARGE SCALE GENOMIC DNA]</scope>
    <source>
        <strain evidence="2 3">NRRL 8067</strain>
    </source>
</reference>
<gene>
    <name evidence="2" type="ORF">EIZ62_08245</name>
</gene>
<dbReference type="Proteomes" id="UP000422572">
    <property type="component" value="Chromosome"/>
</dbReference>
<dbReference type="InterPro" id="IPR010699">
    <property type="entry name" value="DUF1275"/>
</dbReference>
<proteinExistence type="predicted"/>
<feature type="transmembrane region" description="Helical" evidence="1">
    <location>
        <begin position="102"/>
        <end position="124"/>
    </location>
</feature>
<evidence type="ECO:0000313" key="2">
    <source>
        <dbReference type="EMBL" id="QGV82541.1"/>
    </source>
</evidence>
<keyword evidence="3" id="KW-1185">Reference proteome</keyword>
<feature type="transmembrane region" description="Helical" evidence="1">
    <location>
        <begin position="68"/>
        <end position="90"/>
    </location>
</feature>
<dbReference type="PANTHER" id="PTHR37314:SF4">
    <property type="entry name" value="UPF0700 TRANSMEMBRANE PROTEIN YOAK"/>
    <property type="match status" value="1"/>
</dbReference>
<dbReference type="PANTHER" id="PTHR37314">
    <property type="entry name" value="SLR0142 PROTEIN"/>
    <property type="match status" value="1"/>
</dbReference>
<accession>A0A6I6FH94</accession>
<evidence type="ECO:0000313" key="3">
    <source>
        <dbReference type="Proteomes" id="UP000422572"/>
    </source>
</evidence>
<dbReference type="KEGG" id="sfic:EIZ62_08245"/>
<name>A0A6I6FH94_9ACTN</name>
<keyword evidence="1" id="KW-0812">Transmembrane</keyword>
<dbReference type="Pfam" id="PF06912">
    <property type="entry name" value="DUF1275"/>
    <property type="match status" value="1"/>
</dbReference>
<keyword evidence="1" id="KW-1133">Transmembrane helix</keyword>
<sequence length="208" mass="21165">MIEAVSLLALGPVFTAMQTGDVLFLAFGAVGEGGLSLSAPVASLSAFAVGTAVGARMETRLQSHRHRWFRLALAVEAGLICVAALTAWDLPRSGGVPTARHVAATAVLALAMGIRGVTAMRVAVPDVPTTLVTRTMTAMIGGSVVGHDAALGYGKRAGLRRVASILAMFAGGVIGALLLRAGRSATVVLFAAAAMVVAVAVLHLTRTR</sequence>
<feature type="transmembrane region" description="Helical" evidence="1">
    <location>
        <begin position="38"/>
        <end position="56"/>
    </location>
</feature>
<dbReference type="AlphaFoldDB" id="A0A6I6FH94"/>
<evidence type="ECO:0000256" key="1">
    <source>
        <dbReference type="SAM" id="Phobius"/>
    </source>
</evidence>
<feature type="transmembrane region" description="Helical" evidence="1">
    <location>
        <begin position="162"/>
        <end position="179"/>
    </location>
</feature>
<dbReference type="OrthoDB" id="4272751at2"/>
<dbReference type="EMBL" id="CP034279">
    <property type="protein sequence ID" value="QGV82541.1"/>
    <property type="molecule type" value="Genomic_DNA"/>
</dbReference>
<keyword evidence="1" id="KW-0472">Membrane</keyword>
<protein>
    <submittedName>
        <fullName evidence="2">DUF1275 domain-containing protein</fullName>
    </submittedName>
</protein>
<organism evidence="2 3">
    <name type="scientific">Streptomyces ficellus</name>
    <dbReference type="NCBI Taxonomy" id="1977088"/>
    <lineage>
        <taxon>Bacteria</taxon>
        <taxon>Bacillati</taxon>
        <taxon>Actinomycetota</taxon>
        <taxon>Actinomycetes</taxon>
        <taxon>Kitasatosporales</taxon>
        <taxon>Streptomycetaceae</taxon>
        <taxon>Streptomyces</taxon>
    </lineage>
</organism>
<feature type="transmembrane region" description="Helical" evidence="1">
    <location>
        <begin position="185"/>
        <end position="205"/>
    </location>
</feature>